<dbReference type="GeneID" id="20813182"/>
<comment type="cofactor">
    <cofactor evidence="1">
        <name>a divalent metal cation</name>
        <dbReference type="ChEBI" id="CHEBI:60240"/>
    </cofactor>
</comment>
<reference evidence="4" key="1">
    <citation type="submission" date="2013-12" db="EMBL/GenBank/DDBJ databases">
        <title>The Genome Sequence of Aphanomyces astaci APO3.</title>
        <authorList>
            <consortium name="The Broad Institute Genomics Platform"/>
            <person name="Russ C."/>
            <person name="Tyler B."/>
            <person name="van West P."/>
            <person name="Dieguez-Uribeondo J."/>
            <person name="Young S.K."/>
            <person name="Zeng Q."/>
            <person name="Gargeya S."/>
            <person name="Fitzgerald M."/>
            <person name="Abouelleil A."/>
            <person name="Alvarado L."/>
            <person name="Chapman S.B."/>
            <person name="Gainer-Dewar J."/>
            <person name="Goldberg J."/>
            <person name="Griggs A."/>
            <person name="Gujja S."/>
            <person name="Hansen M."/>
            <person name="Howarth C."/>
            <person name="Imamovic A."/>
            <person name="Ireland A."/>
            <person name="Larimer J."/>
            <person name="McCowan C."/>
            <person name="Murphy C."/>
            <person name="Pearson M."/>
            <person name="Poon T.W."/>
            <person name="Priest M."/>
            <person name="Roberts A."/>
            <person name="Saif S."/>
            <person name="Shea T."/>
            <person name="Sykes S."/>
            <person name="Wortman J."/>
            <person name="Nusbaum C."/>
            <person name="Birren B."/>
        </authorList>
    </citation>
    <scope>NUCLEOTIDE SEQUENCE [LARGE SCALE GENOMIC DNA]</scope>
    <source>
        <strain evidence="4">APO3</strain>
    </source>
</reference>
<evidence type="ECO:0000256" key="2">
    <source>
        <dbReference type="ARBA" id="ARBA00022723"/>
    </source>
</evidence>
<dbReference type="RefSeq" id="XP_009836358.1">
    <property type="nucleotide sequence ID" value="XM_009838056.1"/>
</dbReference>
<accession>W4G3G5</accession>
<feature type="domain" description="DDE Tnp4" evidence="3">
    <location>
        <begin position="156"/>
        <end position="241"/>
    </location>
</feature>
<name>W4G3G5_APHAT</name>
<dbReference type="AlphaFoldDB" id="W4G3G5"/>
<dbReference type="InterPro" id="IPR027806">
    <property type="entry name" value="HARBI1_dom"/>
</dbReference>
<keyword evidence="2" id="KW-0479">Metal-binding</keyword>
<proteinExistence type="predicted"/>
<dbReference type="VEuPathDB" id="FungiDB:H257_11186"/>
<dbReference type="GO" id="GO:0046872">
    <property type="term" value="F:metal ion binding"/>
    <property type="evidence" value="ECO:0007669"/>
    <property type="project" value="UniProtKB-KW"/>
</dbReference>
<dbReference type="EMBL" id="KI913145">
    <property type="protein sequence ID" value="ETV74252.1"/>
    <property type="molecule type" value="Genomic_DNA"/>
</dbReference>
<evidence type="ECO:0000259" key="3">
    <source>
        <dbReference type="Pfam" id="PF13359"/>
    </source>
</evidence>
<organism evidence="4">
    <name type="scientific">Aphanomyces astaci</name>
    <name type="common">Crayfish plague agent</name>
    <dbReference type="NCBI Taxonomy" id="112090"/>
    <lineage>
        <taxon>Eukaryota</taxon>
        <taxon>Sar</taxon>
        <taxon>Stramenopiles</taxon>
        <taxon>Oomycota</taxon>
        <taxon>Saprolegniomycetes</taxon>
        <taxon>Saprolegniales</taxon>
        <taxon>Verrucalvaceae</taxon>
        <taxon>Aphanomyces</taxon>
    </lineage>
</organism>
<dbReference type="PANTHER" id="PTHR34615:SF1">
    <property type="entry name" value="PX DOMAIN-CONTAINING PROTEIN"/>
    <property type="match status" value="1"/>
</dbReference>
<sequence length="265" mass="29945">MLSDPSSLTYDLTSAALPDSNAILNFRFDVAGIQTLAFLLDIPDVVITSSRNRVLRDEALCIVLSRLAIPTRFFDMAQTFRRSRSVRCDIFLHVVNELYERWNPLLYFNTNLVAKTMERYCAAINTRGAPTTRFFGFIDGTKLQVCRIGPTGSGDNLQKEIYSGHKRMHCLNYQGIAAPDDLCVHFFGPVEGRRHDTTFLHESSLLQFLSRNSNIFSEKCNCGDPAYCVSQFLLSGFKGNQINQYFDVDPPSLEICLDTLDIVDI</sequence>
<gene>
    <name evidence="4" type="ORF">H257_11186</name>
</gene>
<protein>
    <recommendedName>
        <fullName evidence="3">DDE Tnp4 domain-containing protein</fullName>
    </recommendedName>
</protein>
<evidence type="ECO:0000313" key="4">
    <source>
        <dbReference type="EMBL" id="ETV74252.1"/>
    </source>
</evidence>
<evidence type="ECO:0000256" key="1">
    <source>
        <dbReference type="ARBA" id="ARBA00001968"/>
    </source>
</evidence>
<dbReference type="PANTHER" id="PTHR34615">
    <property type="entry name" value="PX DOMAIN-CONTAINING PROTEIN"/>
    <property type="match status" value="1"/>
</dbReference>
<dbReference type="OrthoDB" id="74927at2759"/>
<dbReference type="Pfam" id="PF13359">
    <property type="entry name" value="DDE_Tnp_4"/>
    <property type="match status" value="1"/>
</dbReference>